<dbReference type="EMBL" id="JANBPY010002545">
    <property type="protein sequence ID" value="KAJ1954558.1"/>
    <property type="molecule type" value="Genomic_DNA"/>
</dbReference>
<dbReference type="AlphaFoldDB" id="A0A9W8AJ62"/>
<dbReference type="GO" id="GO:0005737">
    <property type="term" value="C:cytoplasm"/>
    <property type="evidence" value="ECO:0007669"/>
    <property type="project" value="UniProtKB-ARBA"/>
</dbReference>
<evidence type="ECO:0000259" key="5">
    <source>
        <dbReference type="PROSITE" id="PS50102"/>
    </source>
</evidence>
<protein>
    <submittedName>
        <fullName evidence="7">Protein phosphatase PP2A regulatory subunit B</fullName>
    </submittedName>
</protein>
<feature type="region of interest" description="Disordered" evidence="4">
    <location>
        <begin position="164"/>
        <end position="275"/>
    </location>
</feature>
<feature type="compositionally biased region" description="Gly residues" evidence="4">
    <location>
        <begin position="174"/>
        <end position="189"/>
    </location>
</feature>
<gene>
    <name evidence="7" type="primary">PAB1_2</name>
    <name evidence="7" type="ORF">IWQ62_005731</name>
</gene>
<dbReference type="GO" id="GO:0003723">
    <property type="term" value="F:RNA binding"/>
    <property type="evidence" value="ECO:0007669"/>
    <property type="project" value="UniProtKB-UniRule"/>
</dbReference>
<dbReference type="PANTHER" id="PTHR11176">
    <property type="entry name" value="BOULE-RELATED"/>
    <property type="match status" value="1"/>
</dbReference>
<dbReference type="Pfam" id="PF00658">
    <property type="entry name" value="MLLE"/>
    <property type="match status" value="1"/>
</dbReference>
<evidence type="ECO:0000256" key="4">
    <source>
        <dbReference type="SAM" id="MobiDB-lite"/>
    </source>
</evidence>
<dbReference type="PROSITE" id="PS51309">
    <property type="entry name" value="PABC"/>
    <property type="match status" value="1"/>
</dbReference>
<dbReference type="InterPro" id="IPR036053">
    <property type="entry name" value="PABP-dom"/>
</dbReference>
<feature type="compositionally biased region" description="Polar residues" evidence="4">
    <location>
        <begin position="123"/>
        <end position="134"/>
    </location>
</feature>
<name>A0A9W8AJ62_9FUNG</name>
<dbReference type="InterPro" id="IPR000504">
    <property type="entry name" value="RRM_dom"/>
</dbReference>
<dbReference type="InterPro" id="IPR002004">
    <property type="entry name" value="PABP_HYD_C"/>
</dbReference>
<evidence type="ECO:0000259" key="6">
    <source>
        <dbReference type="PROSITE" id="PS51309"/>
    </source>
</evidence>
<dbReference type="InterPro" id="IPR012677">
    <property type="entry name" value="Nucleotide-bd_a/b_plait_sf"/>
</dbReference>
<accession>A0A9W8AJ62</accession>
<dbReference type="PROSITE" id="PS50102">
    <property type="entry name" value="RRM"/>
    <property type="match status" value="1"/>
</dbReference>
<dbReference type="PANTHER" id="PTHR11176:SF57">
    <property type="entry name" value="PROTEIN BOULE"/>
    <property type="match status" value="1"/>
</dbReference>
<keyword evidence="2 3" id="KW-0694">RNA-binding</keyword>
<dbReference type="InterPro" id="IPR035979">
    <property type="entry name" value="RBD_domain_sf"/>
</dbReference>
<dbReference type="SMART" id="SM00517">
    <property type="entry name" value="PolyA"/>
    <property type="match status" value="1"/>
</dbReference>
<dbReference type="SUPFAM" id="SSF54928">
    <property type="entry name" value="RNA-binding domain, RBD"/>
    <property type="match status" value="1"/>
</dbReference>
<sequence length="339" mass="34754">MRDETGKPKGFGFVCFNTPDEATKAVTEMNGRMLGAKPIYVALAQRKEIRRRELEAQAAHRTQLRLQATMGIPTGPGGVPAPMYSTPPPMYYNNPPQVPVGGYPPRGAGGLPAGYQPAAGNASRGNRWNTNASAGAQAGAQPNGYPSGYPGSAGANGVNYGANPMMHGRPARGGRPGGAPRGGAAGRGHMGNVARQNIPQSGRPATGVKGQSGRAAGASAASPSANQASPAAGEAASKSAENTTTTSSTEAVATEEAGSSLTLASLADASPEDQKSMIGEALYPLIEEREPEQAGKITGMLLEMDNSELLHLLEDSKARDAKVEEALSVLQQHSVTPSS</sequence>
<dbReference type="Gene3D" id="3.30.70.330">
    <property type="match status" value="1"/>
</dbReference>
<dbReference type="OrthoDB" id="19742at2759"/>
<keyword evidence="8" id="KW-1185">Reference proteome</keyword>
<comment type="similarity">
    <text evidence="1">Belongs to the polyadenylate-binding protein type-1 family.</text>
</comment>
<dbReference type="FunFam" id="1.10.1900.10:FF:000004">
    <property type="entry name" value="Polyadenylate-binding protein"/>
    <property type="match status" value="1"/>
</dbReference>
<dbReference type="Pfam" id="PF00076">
    <property type="entry name" value="RRM_1"/>
    <property type="match status" value="1"/>
</dbReference>
<comment type="caution">
    <text evidence="7">The sequence shown here is derived from an EMBL/GenBank/DDBJ whole genome shotgun (WGS) entry which is preliminary data.</text>
</comment>
<evidence type="ECO:0000256" key="1">
    <source>
        <dbReference type="ARBA" id="ARBA00008557"/>
    </source>
</evidence>
<proteinExistence type="inferred from homology"/>
<feature type="region of interest" description="Disordered" evidence="4">
    <location>
        <begin position="117"/>
        <end position="147"/>
    </location>
</feature>
<evidence type="ECO:0000313" key="8">
    <source>
        <dbReference type="Proteomes" id="UP001150925"/>
    </source>
</evidence>
<dbReference type="Proteomes" id="UP001150925">
    <property type="component" value="Unassembled WGS sequence"/>
</dbReference>
<feature type="compositionally biased region" description="Low complexity" evidence="4">
    <location>
        <begin position="211"/>
        <end position="269"/>
    </location>
</feature>
<feature type="domain" description="RRM" evidence="5">
    <location>
        <begin position="1"/>
        <end position="46"/>
    </location>
</feature>
<feature type="domain" description="PABC" evidence="6">
    <location>
        <begin position="258"/>
        <end position="335"/>
    </location>
</feature>
<evidence type="ECO:0000313" key="7">
    <source>
        <dbReference type="EMBL" id="KAJ1954558.1"/>
    </source>
</evidence>
<evidence type="ECO:0000256" key="2">
    <source>
        <dbReference type="ARBA" id="ARBA00022884"/>
    </source>
</evidence>
<reference evidence="7" key="1">
    <citation type="submission" date="2022-07" db="EMBL/GenBank/DDBJ databases">
        <title>Phylogenomic reconstructions and comparative analyses of Kickxellomycotina fungi.</title>
        <authorList>
            <person name="Reynolds N.K."/>
            <person name="Stajich J.E."/>
            <person name="Barry K."/>
            <person name="Grigoriev I.V."/>
            <person name="Crous P."/>
            <person name="Smith M.E."/>
        </authorList>
    </citation>
    <scope>NUCLEOTIDE SEQUENCE</scope>
    <source>
        <strain evidence="7">RSA 1196</strain>
    </source>
</reference>
<organism evidence="7 8">
    <name type="scientific">Dispira parvispora</name>
    <dbReference type="NCBI Taxonomy" id="1520584"/>
    <lineage>
        <taxon>Eukaryota</taxon>
        <taxon>Fungi</taxon>
        <taxon>Fungi incertae sedis</taxon>
        <taxon>Zoopagomycota</taxon>
        <taxon>Kickxellomycotina</taxon>
        <taxon>Dimargaritomycetes</taxon>
        <taxon>Dimargaritales</taxon>
        <taxon>Dimargaritaceae</taxon>
        <taxon>Dispira</taxon>
    </lineage>
</organism>
<evidence type="ECO:0000256" key="3">
    <source>
        <dbReference type="PROSITE-ProRule" id="PRU00176"/>
    </source>
</evidence>
<dbReference type="SUPFAM" id="SSF63570">
    <property type="entry name" value="PABC (PABP) domain"/>
    <property type="match status" value="1"/>
</dbReference>
<dbReference type="Gene3D" id="1.10.1900.10">
    <property type="entry name" value="c-terminal domain of poly(a) binding protein"/>
    <property type="match status" value="1"/>
</dbReference>